<evidence type="ECO:0000256" key="1">
    <source>
        <dbReference type="SAM" id="Phobius"/>
    </source>
</evidence>
<protein>
    <submittedName>
        <fullName evidence="2">Uncharacterized protein</fullName>
    </submittedName>
</protein>
<feature type="transmembrane region" description="Helical" evidence="1">
    <location>
        <begin position="457"/>
        <end position="475"/>
    </location>
</feature>
<reference evidence="2" key="1">
    <citation type="submission" date="2021-02" db="EMBL/GenBank/DDBJ databases">
        <authorList>
            <person name="Nowell W R."/>
        </authorList>
    </citation>
    <scope>NUCLEOTIDE SEQUENCE</scope>
</reference>
<evidence type="ECO:0000313" key="2">
    <source>
        <dbReference type="EMBL" id="CAF1311127.1"/>
    </source>
</evidence>
<organism evidence="2 3">
    <name type="scientific">Adineta ricciae</name>
    <name type="common">Rotifer</name>
    <dbReference type="NCBI Taxonomy" id="249248"/>
    <lineage>
        <taxon>Eukaryota</taxon>
        <taxon>Metazoa</taxon>
        <taxon>Spiralia</taxon>
        <taxon>Gnathifera</taxon>
        <taxon>Rotifera</taxon>
        <taxon>Eurotatoria</taxon>
        <taxon>Bdelloidea</taxon>
        <taxon>Adinetida</taxon>
        <taxon>Adinetidae</taxon>
        <taxon>Adineta</taxon>
    </lineage>
</organism>
<keyword evidence="1" id="KW-1133">Transmembrane helix</keyword>
<sequence length="837" mass="96179">MPVFINQFYQKLNVALKNYNLFPSIPPTIDEYQLQNQRISTRLFIVLLASSLLILVLYTSLINITQTVTINQPTLTKYVELSSLHSQTLTCDCQQISINYQTFLQIKYTFHQICNSIFITQNWFDFLSGGHPNETLNSRDFRKGGTSMFQSLSAFCNLVQQTINNRLIQFYSTQYVSSSVVPSETFSLQVDSFISQFISSMTNDFLLSLSSIRQMIQSNALLSGLLTNYNLYEYSSILFVYSSARWFGNCSCATSAKCVYQAAFYNSIGSFLLNVPGMYSGCYIVESLLQSDLRCLYNQSCLSKIQSYFYGSTLMNITALNESLLMEFHVDSTIEVILNKLMVEKWDWLIIYENYYNECATSRCSYTYETKNRPIYIVTTIIGLVGGLITVLRLFVPRVVNIIRRKKQMTRAEIEEQQRRGFAEKLKEYLSTYNIFPSIPPTNDQHQLKIERISTRLFIVLLASSLLILVLYTSLINITQTVTINQPTLTKYVELSSLHSQTLTCDCQQISINYQTFLQIKYTFHQICNSIFITQNWFDFLSGGHPNETLNSRDFRKGGTSMFQSLSAFCNLVQQTINNRLIQFYSTQYVSSSVVPSETFSLQVDSFISQFISSMTNDFLLSLSSIRQMIQSNALLSGLLTNYNLYEYSSILFVYSSARWFGNCSCATSAKCVYQAAFYNSIGSFLLNVPGMYSGCYIVESLLQSDLRCLYNQSCLSKIQSYFYGSTLMNITALNESLLMEFHVDSTIEVILNKLMVEKWDWLIIYENYYNECAASRCSYTYETKNRPIYIVTTIIGLVGGLMTVLKLVIPRVVEFVSYYIRKYRMNRNRIVPTVES</sequence>
<dbReference type="Proteomes" id="UP000663852">
    <property type="component" value="Unassembled WGS sequence"/>
</dbReference>
<accession>A0A815EK73</accession>
<feature type="transmembrane region" description="Helical" evidence="1">
    <location>
        <begin position="789"/>
        <end position="810"/>
    </location>
</feature>
<name>A0A815EK73_ADIRI</name>
<comment type="caution">
    <text evidence="2">The sequence shown here is derived from an EMBL/GenBank/DDBJ whole genome shotgun (WGS) entry which is preliminary data.</text>
</comment>
<keyword evidence="1" id="KW-0472">Membrane</keyword>
<proteinExistence type="predicted"/>
<evidence type="ECO:0000313" key="3">
    <source>
        <dbReference type="Proteomes" id="UP000663852"/>
    </source>
</evidence>
<dbReference type="EMBL" id="CAJNOJ010000225">
    <property type="protein sequence ID" value="CAF1311127.1"/>
    <property type="molecule type" value="Genomic_DNA"/>
</dbReference>
<gene>
    <name evidence="2" type="ORF">EDS130_LOCUS31149</name>
</gene>
<dbReference type="AlphaFoldDB" id="A0A815EK73"/>
<dbReference type="OrthoDB" id="10043120at2759"/>
<keyword evidence="1" id="KW-0812">Transmembrane</keyword>
<feature type="transmembrane region" description="Helical" evidence="1">
    <location>
        <begin position="375"/>
        <end position="396"/>
    </location>
</feature>
<feature type="transmembrane region" description="Helical" evidence="1">
    <location>
        <begin position="43"/>
        <end position="61"/>
    </location>
</feature>